<gene>
    <name evidence="6" type="ORF">PGLA1383_LOCUS39989</name>
</gene>
<dbReference type="Pfam" id="PF02668">
    <property type="entry name" value="TauD"/>
    <property type="match status" value="1"/>
</dbReference>
<dbReference type="InterPro" id="IPR036291">
    <property type="entry name" value="NAD(P)-bd_dom_sf"/>
</dbReference>
<evidence type="ECO:0000256" key="2">
    <source>
        <dbReference type="SAM" id="MobiDB-lite"/>
    </source>
</evidence>
<evidence type="ECO:0000259" key="5">
    <source>
        <dbReference type="Pfam" id="PF02894"/>
    </source>
</evidence>
<feature type="region of interest" description="Disordered" evidence="2">
    <location>
        <begin position="558"/>
        <end position="578"/>
    </location>
</feature>
<dbReference type="PANTHER" id="PTHR43593">
    <property type="match status" value="1"/>
</dbReference>
<dbReference type="Pfam" id="PF01408">
    <property type="entry name" value="GFO_IDH_MocA"/>
    <property type="match status" value="1"/>
</dbReference>
<evidence type="ECO:0000313" key="6">
    <source>
        <dbReference type="EMBL" id="CAE8622553.1"/>
    </source>
</evidence>
<keyword evidence="1" id="KW-0560">Oxidoreductase</keyword>
<dbReference type="Pfam" id="PF02894">
    <property type="entry name" value="GFO_IDH_MocA_C"/>
    <property type="match status" value="1"/>
</dbReference>
<dbReference type="Gene3D" id="3.60.130.10">
    <property type="entry name" value="Clavaminate synthase-like"/>
    <property type="match status" value="1"/>
</dbReference>
<accession>A0A813GIQ9</accession>
<dbReference type="PANTHER" id="PTHR43593:SF1">
    <property type="entry name" value="INOSITOL 2-DEHYDROGENASE"/>
    <property type="match status" value="1"/>
</dbReference>
<reference evidence="6" key="1">
    <citation type="submission" date="2021-02" db="EMBL/GenBank/DDBJ databases">
        <authorList>
            <person name="Dougan E. K."/>
            <person name="Rhodes N."/>
            <person name="Thang M."/>
            <person name="Chan C."/>
        </authorList>
    </citation>
    <scope>NUCLEOTIDE SEQUENCE</scope>
</reference>
<feature type="domain" description="Gfo/Idh/MocA-like oxidoreductase C-terminal" evidence="5">
    <location>
        <begin position="319"/>
        <end position="539"/>
    </location>
</feature>
<protein>
    <recommendedName>
        <fullName evidence="8">Oxidoreductase</fullName>
    </recommendedName>
</protein>
<feature type="domain" description="TauD/TfdA-like" evidence="4">
    <location>
        <begin position="52"/>
        <end position="148"/>
    </location>
</feature>
<dbReference type="InterPro" id="IPR042098">
    <property type="entry name" value="TauD-like_sf"/>
</dbReference>
<dbReference type="InterPro" id="IPR050424">
    <property type="entry name" value="Gfo-Idh-MocA_inositol_DH"/>
</dbReference>
<dbReference type="InterPro" id="IPR004104">
    <property type="entry name" value="Gfo/Idh/MocA-like_OxRdtase_C"/>
</dbReference>
<evidence type="ECO:0000313" key="7">
    <source>
        <dbReference type="Proteomes" id="UP000654075"/>
    </source>
</evidence>
<dbReference type="SUPFAM" id="SSF51197">
    <property type="entry name" value="Clavaminate synthase-like"/>
    <property type="match status" value="1"/>
</dbReference>
<feature type="region of interest" description="Disordered" evidence="2">
    <location>
        <begin position="1"/>
        <end position="33"/>
    </location>
</feature>
<dbReference type="AlphaFoldDB" id="A0A813GIQ9"/>
<dbReference type="GO" id="GO:0000166">
    <property type="term" value="F:nucleotide binding"/>
    <property type="evidence" value="ECO:0007669"/>
    <property type="project" value="InterPro"/>
</dbReference>
<dbReference type="EMBL" id="CAJNNV010027995">
    <property type="protein sequence ID" value="CAE8622553.1"/>
    <property type="molecule type" value="Genomic_DNA"/>
</dbReference>
<proteinExistence type="predicted"/>
<dbReference type="SUPFAM" id="SSF55347">
    <property type="entry name" value="Glyceraldehyde-3-phosphate dehydrogenase-like, C-terminal domain"/>
    <property type="match status" value="1"/>
</dbReference>
<sequence>MRIMPEVTDPTSAQGRSWSETYGVSSREEAEESMRKQGTTWEWLPNGDCKSITAVLPALRTDSRSGKRVFFNSVVAAFTGWNDSRNVGEKAVMLGDGTPVDAVAIRAVATFMSEREVAFRWKRGDVLMIDNTLAMHSRQTFKPPRRVLAALRGPPLGTVEEGVQKPLRIGILGTGAMGKEHIRNFALLADFAIIVAVADHKLSARKEALAELGRVRGSSCAVFSTDEDLLACDFVDAVVICTPNHTHIDQLRRAIPTGKHILCEKPLCTTVEDCEEVERLLAERDAKWTGPGKPGIFMTGMEYRWMPPITRLIEETDSKILGEPRLLSIREHRFPFLVKVDNWNRFNRNTGGTLVEKACHFFDLMRRILGSEPVSVYASGNQEMNHKDEEFDTGVPDIIDHALVVVEFENGSRASLDLCMFAEDEQTEQVRVVCQKGSVESRSPESTIRIVQRRRIQGLGRQPPSKETRAVPRVETIPVAAELAAAGYHEGATFFELREFLEAARGERPVPVTARDGKMAVLMGCAAHWSIATGRIIKLSPEGRFDEDEPTRLLPLLEDALSTPAPSPASSAGLRARL</sequence>
<organism evidence="6 7">
    <name type="scientific">Polarella glacialis</name>
    <name type="common">Dinoflagellate</name>
    <dbReference type="NCBI Taxonomy" id="89957"/>
    <lineage>
        <taxon>Eukaryota</taxon>
        <taxon>Sar</taxon>
        <taxon>Alveolata</taxon>
        <taxon>Dinophyceae</taxon>
        <taxon>Suessiales</taxon>
        <taxon>Suessiaceae</taxon>
        <taxon>Polarella</taxon>
    </lineage>
</organism>
<evidence type="ECO:0000259" key="4">
    <source>
        <dbReference type="Pfam" id="PF02668"/>
    </source>
</evidence>
<dbReference type="Gene3D" id="3.40.50.720">
    <property type="entry name" value="NAD(P)-binding Rossmann-like Domain"/>
    <property type="match status" value="1"/>
</dbReference>
<dbReference type="SUPFAM" id="SSF51735">
    <property type="entry name" value="NAD(P)-binding Rossmann-fold domains"/>
    <property type="match status" value="1"/>
</dbReference>
<dbReference type="InterPro" id="IPR003819">
    <property type="entry name" value="TauD/TfdA-like"/>
</dbReference>
<dbReference type="OrthoDB" id="408743at2759"/>
<keyword evidence="7" id="KW-1185">Reference proteome</keyword>
<dbReference type="Proteomes" id="UP000654075">
    <property type="component" value="Unassembled WGS sequence"/>
</dbReference>
<comment type="caution">
    <text evidence="6">The sequence shown here is derived from an EMBL/GenBank/DDBJ whole genome shotgun (WGS) entry which is preliminary data.</text>
</comment>
<dbReference type="InterPro" id="IPR000683">
    <property type="entry name" value="Gfo/Idh/MocA-like_OxRdtase_N"/>
</dbReference>
<feature type="domain" description="Gfo/Idh/MocA-like oxidoreductase N-terminal" evidence="3">
    <location>
        <begin position="167"/>
        <end position="286"/>
    </location>
</feature>
<evidence type="ECO:0000256" key="1">
    <source>
        <dbReference type="ARBA" id="ARBA00023002"/>
    </source>
</evidence>
<dbReference type="GO" id="GO:0016491">
    <property type="term" value="F:oxidoreductase activity"/>
    <property type="evidence" value="ECO:0007669"/>
    <property type="project" value="UniProtKB-KW"/>
</dbReference>
<dbReference type="Gene3D" id="3.30.360.10">
    <property type="entry name" value="Dihydrodipicolinate Reductase, domain 2"/>
    <property type="match status" value="1"/>
</dbReference>
<evidence type="ECO:0000259" key="3">
    <source>
        <dbReference type="Pfam" id="PF01408"/>
    </source>
</evidence>
<name>A0A813GIQ9_POLGL</name>
<evidence type="ECO:0008006" key="8">
    <source>
        <dbReference type="Google" id="ProtNLM"/>
    </source>
</evidence>
<feature type="compositionally biased region" description="Polar residues" evidence="2">
    <location>
        <begin position="9"/>
        <end position="24"/>
    </location>
</feature>